<dbReference type="Gene3D" id="1.20.1600.10">
    <property type="entry name" value="Outer membrane efflux proteins (OEP)"/>
    <property type="match status" value="1"/>
</dbReference>
<name>X0W626_9ZZZZ</name>
<protein>
    <submittedName>
        <fullName evidence="1">Uncharacterized protein</fullName>
    </submittedName>
</protein>
<comment type="caution">
    <text evidence="1">The sequence shown here is derived from an EMBL/GenBank/DDBJ whole genome shotgun (WGS) entry which is preliminary data.</text>
</comment>
<dbReference type="AlphaFoldDB" id="X0W626"/>
<feature type="non-terminal residue" evidence="1">
    <location>
        <position position="215"/>
    </location>
</feature>
<organism evidence="1">
    <name type="scientific">marine sediment metagenome</name>
    <dbReference type="NCBI Taxonomy" id="412755"/>
    <lineage>
        <taxon>unclassified sequences</taxon>
        <taxon>metagenomes</taxon>
        <taxon>ecological metagenomes</taxon>
    </lineage>
</organism>
<evidence type="ECO:0000313" key="1">
    <source>
        <dbReference type="EMBL" id="GAG20058.1"/>
    </source>
</evidence>
<dbReference type="EMBL" id="BARS01038214">
    <property type="protein sequence ID" value="GAG20058.1"/>
    <property type="molecule type" value="Genomic_DNA"/>
</dbReference>
<sequence>MQQSQQIRNTENSLNAQLRTLALLESSLEAGLIDIAQVDQFRQNIETERANLLQSRNALQTELDRFKSSTLGLPPDLELALDDSLIQPFQLISPQISDVQNAVDDFIDEFGQQPKEPPLETLAQAVSQLTELRPRVADEFATVDADLQQLEQVTPQRTELMTATESKLFAGDRQRLSESLQSLRQRFDATAETLEQIETALDESKRAQSADAIVA</sequence>
<reference evidence="1" key="1">
    <citation type="journal article" date="2014" name="Front. Microbiol.">
        <title>High frequency of phylogenetically diverse reductive dehalogenase-homologous genes in deep subseafloor sedimentary metagenomes.</title>
        <authorList>
            <person name="Kawai M."/>
            <person name="Futagami T."/>
            <person name="Toyoda A."/>
            <person name="Takaki Y."/>
            <person name="Nishi S."/>
            <person name="Hori S."/>
            <person name="Arai W."/>
            <person name="Tsubouchi T."/>
            <person name="Morono Y."/>
            <person name="Uchiyama I."/>
            <person name="Ito T."/>
            <person name="Fujiyama A."/>
            <person name="Inagaki F."/>
            <person name="Takami H."/>
        </authorList>
    </citation>
    <scope>NUCLEOTIDE SEQUENCE</scope>
    <source>
        <strain evidence="1">Expedition CK06-06</strain>
    </source>
</reference>
<proteinExistence type="predicted"/>
<gene>
    <name evidence="1" type="ORF">S01H1_58495</name>
</gene>
<accession>X0W626</accession>